<dbReference type="PANTHER" id="PTHR31465:SF17">
    <property type="entry name" value="DOMAIN PROTEIN, PUTATIVE (AFU_ORTHOLOGUE AFUA_5G09900)-RELATED"/>
    <property type="match status" value="1"/>
</dbReference>
<feature type="transmembrane region" description="Helical" evidence="5">
    <location>
        <begin position="267"/>
        <end position="286"/>
    </location>
</feature>
<keyword evidence="3 5" id="KW-1133">Transmembrane helix</keyword>
<keyword evidence="4 5" id="KW-0472">Membrane</keyword>
<name>A0AAD4ET15_9PEZI</name>
<feature type="transmembrane region" description="Helical" evidence="5">
    <location>
        <begin position="92"/>
        <end position="117"/>
    </location>
</feature>
<sequence>MALNDGPPFGPVVNGTMVVVFWEYRPSNVAGYIFLALFALATLAHLVYFVWLRAWRFIPFLLGGICLIFGYLERARAHTDPTSLDPWLLQNMLLLVAPPLLAATLYMSYGHIATALLEGTYQPNPRRKRSCCSRCCYAWYVPFCTCSPTKLYVLADVAAIFTQLIGTVLPASGTPEAQRLSKIVVLAGLVVQLLALGIFLVACGRLHARLRRDPAASRAMLMDPGINWLWYFVVMEVAAAMLVVRSVVRGAEYLEGMDGVVAGHEVFVYVFDAVPMLLVMLGFLVLHPSRLVREQPNSINIPHSSSLSRLISIGFRSLTWANKLSPLK</sequence>
<keyword evidence="2 5" id="KW-0812">Transmembrane</keyword>
<feature type="transmembrane region" description="Helical" evidence="5">
    <location>
        <begin position="29"/>
        <end position="48"/>
    </location>
</feature>
<evidence type="ECO:0000313" key="6">
    <source>
        <dbReference type="EMBL" id="KAG7284813.1"/>
    </source>
</evidence>
<dbReference type="AlphaFoldDB" id="A0AAD4ET15"/>
<dbReference type="GO" id="GO:0016020">
    <property type="term" value="C:membrane"/>
    <property type="evidence" value="ECO:0007669"/>
    <property type="project" value="UniProtKB-SubCell"/>
</dbReference>
<evidence type="ECO:0000256" key="3">
    <source>
        <dbReference type="ARBA" id="ARBA00022989"/>
    </source>
</evidence>
<evidence type="ECO:0000256" key="5">
    <source>
        <dbReference type="SAM" id="Phobius"/>
    </source>
</evidence>
<feature type="transmembrane region" description="Helical" evidence="5">
    <location>
        <begin position="55"/>
        <end position="72"/>
    </location>
</feature>
<proteinExistence type="predicted"/>
<keyword evidence="7" id="KW-1185">Reference proteome</keyword>
<dbReference type="PANTHER" id="PTHR31465">
    <property type="entry name" value="PROTEIN RTA1-RELATED"/>
    <property type="match status" value="1"/>
</dbReference>
<evidence type="ECO:0000256" key="1">
    <source>
        <dbReference type="ARBA" id="ARBA00004141"/>
    </source>
</evidence>
<gene>
    <name evidence="6" type="ORF">NEMBOFW57_009428</name>
</gene>
<organism evidence="6 7">
    <name type="scientific">Staphylotrichum longicolle</name>
    <dbReference type="NCBI Taxonomy" id="669026"/>
    <lineage>
        <taxon>Eukaryota</taxon>
        <taxon>Fungi</taxon>
        <taxon>Dikarya</taxon>
        <taxon>Ascomycota</taxon>
        <taxon>Pezizomycotina</taxon>
        <taxon>Sordariomycetes</taxon>
        <taxon>Sordariomycetidae</taxon>
        <taxon>Sordariales</taxon>
        <taxon>Chaetomiaceae</taxon>
        <taxon>Staphylotrichum</taxon>
    </lineage>
</organism>
<comment type="caution">
    <text evidence="6">The sequence shown here is derived from an EMBL/GenBank/DDBJ whole genome shotgun (WGS) entry which is preliminary data.</text>
</comment>
<dbReference type="Pfam" id="PF04479">
    <property type="entry name" value="RTA1"/>
    <property type="match status" value="2"/>
</dbReference>
<comment type="subcellular location">
    <subcellularLocation>
        <location evidence="1">Membrane</location>
        <topology evidence="1">Multi-pass membrane protein</topology>
    </subcellularLocation>
</comment>
<evidence type="ECO:0000256" key="4">
    <source>
        <dbReference type="ARBA" id="ARBA00023136"/>
    </source>
</evidence>
<evidence type="ECO:0000313" key="7">
    <source>
        <dbReference type="Proteomes" id="UP001197093"/>
    </source>
</evidence>
<dbReference type="EMBL" id="JAHCVI010000005">
    <property type="protein sequence ID" value="KAG7284813.1"/>
    <property type="molecule type" value="Genomic_DNA"/>
</dbReference>
<feature type="transmembrane region" description="Helical" evidence="5">
    <location>
        <begin position="151"/>
        <end position="171"/>
    </location>
</feature>
<dbReference type="Proteomes" id="UP001197093">
    <property type="component" value="Unassembled WGS sequence"/>
</dbReference>
<accession>A0AAD4ET15</accession>
<feature type="transmembrane region" description="Helical" evidence="5">
    <location>
        <begin position="228"/>
        <end position="247"/>
    </location>
</feature>
<reference evidence="6" key="1">
    <citation type="submission" date="2023-02" db="EMBL/GenBank/DDBJ databases">
        <authorList>
            <person name="Palmer J.M."/>
        </authorList>
    </citation>
    <scope>NUCLEOTIDE SEQUENCE</scope>
    <source>
        <strain evidence="6">FW57</strain>
    </source>
</reference>
<dbReference type="InterPro" id="IPR007568">
    <property type="entry name" value="RTA1"/>
</dbReference>
<protein>
    <submittedName>
        <fullName evidence="6">Uncharacterized protein</fullName>
    </submittedName>
</protein>
<evidence type="ECO:0000256" key="2">
    <source>
        <dbReference type="ARBA" id="ARBA00022692"/>
    </source>
</evidence>
<feature type="transmembrane region" description="Helical" evidence="5">
    <location>
        <begin position="183"/>
        <end position="207"/>
    </location>
</feature>